<dbReference type="OrthoDB" id="9809670at2"/>
<dbReference type="Pfam" id="PF00072">
    <property type="entry name" value="Response_reg"/>
    <property type="match status" value="1"/>
</dbReference>
<keyword evidence="9" id="KW-1185">Reference proteome</keyword>
<protein>
    <submittedName>
        <fullName evidence="8">Response regulator transcription factor</fullName>
    </submittedName>
</protein>
<dbReference type="InterPro" id="IPR018060">
    <property type="entry name" value="HTH_AraC"/>
</dbReference>
<dbReference type="GO" id="GO:0003700">
    <property type="term" value="F:DNA-binding transcription factor activity"/>
    <property type="evidence" value="ECO:0007669"/>
    <property type="project" value="InterPro"/>
</dbReference>
<dbReference type="PANTHER" id="PTHR43547">
    <property type="entry name" value="TWO-COMPONENT HISTIDINE KINASE"/>
    <property type="match status" value="1"/>
</dbReference>
<keyword evidence="1 5" id="KW-0597">Phosphoprotein</keyword>
<dbReference type="Gene3D" id="3.40.50.2300">
    <property type="match status" value="1"/>
</dbReference>
<dbReference type="InterPro" id="IPR009057">
    <property type="entry name" value="Homeodomain-like_sf"/>
</dbReference>
<dbReference type="PROSITE" id="PS50110">
    <property type="entry name" value="RESPONSE_REGULATORY"/>
    <property type="match status" value="1"/>
</dbReference>
<keyword evidence="2" id="KW-0805">Transcription regulation</keyword>
<sequence>MHNNVTTRFTILVADDHQDILDFLADDLGEHYDVVKANNGQEVLDFIVTQHVDLIVSDIMMPYVDGYELCTRLKENLSYSHIPFIMLTAKNNLQSKIEGLKYGADAYIEKPFSPSFLQAQIDSLLRNRQHVREHYSKSPLVPLNSIALNKADQAFLEKLNTLIIENISEQGLCVDMLADHMHMSRPTLYRKIKGISNLSPNELINITRLKKAADLLIEGELKIYEISTTVGFNSSSHFTRNFQKQFGVSPKEYADSKVK</sequence>
<evidence type="ECO:0000256" key="2">
    <source>
        <dbReference type="ARBA" id="ARBA00023015"/>
    </source>
</evidence>
<dbReference type="InterPro" id="IPR018062">
    <property type="entry name" value="HTH_AraC-typ_CS"/>
</dbReference>
<name>A0A4U0NZT5_9SPHI</name>
<comment type="caution">
    <text evidence="8">The sequence shown here is derived from an EMBL/GenBank/DDBJ whole genome shotgun (WGS) entry which is preliminary data.</text>
</comment>
<organism evidence="8 9">
    <name type="scientific">Sphingobacterium olei</name>
    <dbReference type="NCBI Taxonomy" id="2571155"/>
    <lineage>
        <taxon>Bacteria</taxon>
        <taxon>Pseudomonadati</taxon>
        <taxon>Bacteroidota</taxon>
        <taxon>Sphingobacteriia</taxon>
        <taxon>Sphingobacteriales</taxon>
        <taxon>Sphingobacteriaceae</taxon>
        <taxon>Sphingobacterium</taxon>
    </lineage>
</organism>
<feature type="domain" description="HTH araC/xylS-type" evidence="6">
    <location>
        <begin position="157"/>
        <end position="256"/>
    </location>
</feature>
<dbReference type="InterPro" id="IPR001789">
    <property type="entry name" value="Sig_transdc_resp-reg_receiver"/>
</dbReference>
<gene>
    <name evidence="8" type="ORF">FAZ15_10560</name>
</gene>
<dbReference type="Gene3D" id="1.10.10.60">
    <property type="entry name" value="Homeodomain-like"/>
    <property type="match status" value="1"/>
</dbReference>
<dbReference type="InterPro" id="IPR020449">
    <property type="entry name" value="Tscrpt_reg_AraC-type_HTH"/>
</dbReference>
<evidence type="ECO:0000313" key="9">
    <source>
        <dbReference type="Proteomes" id="UP000306808"/>
    </source>
</evidence>
<accession>A0A4U0NZT5</accession>
<dbReference type="SMART" id="SM00448">
    <property type="entry name" value="REC"/>
    <property type="match status" value="1"/>
</dbReference>
<dbReference type="Proteomes" id="UP000306808">
    <property type="component" value="Unassembled WGS sequence"/>
</dbReference>
<dbReference type="SUPFAM" id="SSF52172">
    <property type="entry name" value="CheY-like"/>
    <property type="match status" value="1"/>
</dbReference>
<dbReference type="RefSeq" id="WP_136901285.1">
    <property type="nucleotide sequence ID" value="NZ_SUME01000004.1"/>
</dbReference>
<dbReference type="PROSITE" id="PS00041">
    <property type="entry name" value="HTH_ARAC_FAMILY_1"/>
    <property type="match status" value="1"/>
</dbReference>
<evidence type="ECO:0000259" key="7">
    <source>
        <dbReference type="PROSITE" id="PS50110"/>
    </source>
</evidence>
<feature type="modified residue" description="4-aspartylphosphate" evidence="5">
    <location>
        <position position="58"/>
    </location>
</feature>
<proteinExistence type="predicted"/>
<dbReference type="InterPro" id="IPR011006">
    <property type="entry name" value="CheY-like_superfamily"/>
</dbReference>
<evidence type="ECO:0000259" key="6">
    <source>
        <dbReference type="PROSITE" id="PS01124"/>
    </source>
</evidence>
<evidence type="ECO:0000256" key="3">
    <source>
        <dbReference type="ARBA" id="ARBA00023125"/>
    </source>
</evidence>
<dbReference type="AlphaFoldDB" id="A0A4U0NZT5"/>
<dbReference type="Pfam" id="PF12833">
    <property type="entry name" value="HTH_18"/>
    <property type="match status" value="1"/>
</dbReference>
<keyword evidence="4" id="KW-0804">Transcription</keyword>
<evidence type="ECO:0000256" key="4">
    <source>
        <dbReference type="ARBA" id="ARBA00023163"/>
    </source>
</evidence>
<keyword evidence="3" id="KW-0238">DNA-binding</keyword>
<dbReference type="SUPFAM" id="SSF46689">
    <property type="entry name" value="Homeodomain-like"/>
    <property type="match status" value="1"/>
</dbReference>
<dbReference type="EMBL" id="SUME01000004">
    <property type="protein sequence ID" value="TJZ60437.1"/>
    <property type="molecule type" value="Genomic_DNA"/>
</dbReference>
<dbReference type="CDD" id="cd17574">
    <property type="entry name" value="REC_OmpR"/>
    <property type="match status" value="1"/>
</dbReference>
<feature type="domain" description="Response regulatory" evidence="7">
    <location>
        <begin position="10"/>
        <end position="125"/>
    </location>
</feature>
<dbReference type="SMART" id="SM00342">
    <property type="entry name" value="HTH_ARAC"/>
    <property type="match status" value="1"/>
</dbReference>
<dbReference type="PROSITE" id="PS01124">
    <property type="entry name" value="HTH_ARAC_FAMILY_2"/>
    <property type="match status" value="1"/>
</dbReference>
<evidence type="ECO:0000256" key="5">
    <source>
        <dbReference type="PROSITE-ProRule" id="PRU00169"/>
    </source>
</evidence>
<dbReference type="GO" id="GO:0000155">
    <property type="term" value="F:phosphorelay sensor kinase activity"/>
    <property type="evidence" value="ECO:0007669"/>
    <property type="project" value="TreeGrafter"/>
</dbReference>
<evidence type="ECO:0000256" key="1">
    <source>
        <dbReference type="ARBA" id="ARBA00022553"/>
    </source>
</evidence>
<dbReference type="GO" id="GO:0043565">
    <property type="term" value="F:sequence-specific DNA binding"/>
    <property type="evidence" value="ECO:0007669"/>
    <property type="project" value="InterPro"/>
</dbReference>
<evidence type="ECO:0000313" key="8">
    <source>
        <dbReference type="EMBL" id="TJZ60437.1"/>
    </source>
</evidence>
<dbReference type="PANTHER" id="PTHR43547:SF2">
    <property type="entry name" value="HYBRID SIGNAL TRANSDUCTION HISTIDINE KINASE C"/>
    <property type="match status" value="1"/>
</dbReference>
<reference evidence="8 9" key="1">
    <citation type="submission" date="2019-04" db="EMBL/GenBank/DDBJ databases">
        <title>Sphingobacterium olei sp. nov., isolated from oil-contaminated soil.</title>
        <authorList>
            <person name="Liu B."/>
        </authorList>
    </citation>
    <scope>NUCLEOTIDE SEQUENCE [LARGE SCALE GENOMIC DNA]</scope>
    <source>
        <strain evidence="8 9">HAL-9</strain>
    </source>
</reference>
<dbReference type="PRINTS" id="PR00032">
    <property type="entry name" value="HTHARAC"/>
</dbReference>